<comment type="caution">
    <text evidence="1">The sequence shown here is derived from an EMBL/GenBank/DDBJ whole genome shotgun (WGS) entry which is preliminary data.</text>
</comment>
<protein>
    <submittedName>
        <fullName evidence="1">Uncharacterized protein</fullName>
    </submittedName>
</protein>
<evidence type="ECO:0000313" key="2">
    <source>
        <dbReference type="Proteomes" id="UP000051836"/>
    </source>
</evidence>
<name>A0A0Q3LS25_AMAAE</name>
<accession>A0A0Q3LS25</accession>
<proteinExistence type="predicted"/>
<reference evidence="1 2" key="1">
    <citation type="submission" date="2015-10" db="EMBL/GenBank/DDBJ databases">
        <authorList>
            <person name="Gilbert D.G."/>
        </authorList>
    </citation>
    <scope>NUCLEOTIDE SEQUENCE [LARGE SCALE GENOMIC DNA]</scope>
    <source>
        <strain evidence="1">FVVF132</strain>
    </source>
</reference>
<dbReference type="AlphaFoldDB" id="A0A0Q3LS25"/>
<organism evidence="1 2">
    <name type="scientific">Amazona aestiva</name>
    <name type="common">Blue-fronted Amazon parrot</name>
    <dbReference type="NCBI Taxonomy" id="12930"/>
    <lineage>
        <taxon>Eukaryota</taxon>
        <taxon>Metazoa</taxon>
        <taxon>Chordata</taxon>
        <taxon>Craniata</taxon>
        <taxon>Vertebrata</taxon>
        <taxon>Euteleostomi</taxon>
        <taxon>Archelosauria</taxon>
        <taxon>Archosauria</taxon>
        <taxon>Dinosauria</taxon>
        <taxon>Saurischia</taxon>
        <taxon>Theropoda</taxon>
        <taxon>Coelurosauria</taxon>
        <taxon>Aves</taxon>
        <taxon>Neognathae</taxon>
        <taxon>Neoaves</taxon>
        <taxon>Telluraves</taxon>
        <taxon>Australaves</taxon>
        <taxon>Psittaciformes</taxon>
        <taxon>Psittacidae</taxon>
        <taxon>Amazona</taxon>
    </lineage>
</organism>
<dbReference type="EMBL" id="LMAW01003225">
    <property type="protein sequence ID" value="KQK73303.1"/>
    <property type="molecule type" value="Genomic_DNA"/>
</dbReference>
<evidence type="ECO:0000313" key="1">
    <source>
        <dbReference type="EMBL" id="KQK73303.1"/>
    </source>
</evidence>
<dbReference type="OrthoDB" id="6159439at2759"/>
<keyword evidence="2" id="KW-1185">Reference proteome</keyword>
<dbReference type="Proteomes" id="UP000051836">
    <property type="component" value="Unassembled WGS sequence"/>
</dbReference>
<sequence length="68" mass="7202">MYTAGLAPFYASNFSLCGMDEERGFAPSISCSQGQRRFAALRCVFAFALGHGRGSSSSVSALLKCNSL</sequence>
<gene>
    <name evidence="1" type="ORF">AAES_168858</name>
</gene>